<dbReference type="OrthoDB" id="4850726at2759"/>
<dbReference type="InterPro" id="IPR010730">
    <property type="entry name" value="HET"/>
</dbReference>
<name>A0A6A6UXF7_9PLEO</name>
<organism evidence="2 3">
    <name type="scientific">Sporormia fimetaria CBS 119925</name>
    <dbReference type="NCBI Taxonomy" id="1340428"/>
    <lineage>
        <taxon>Eukaryota</taxon>
        <taxon>Fungi</taxon>
        <taxon>Dikarya</taxon>
        <taxon>Ascomycota</taxon>
        <taxon>Pezizomycotina</taxon>
        <taxon>Dothideomycetes</taxon>
        <taxon>Pleosporomycetidae</taxon>
        <taxon>Pleosporales</taxon>
        <taxon>Sporormiaceae</taxon>
        <taxon>Sporormia</taxon>
    </lineage>
</organism>
<accession>A0A6A6UXF7</accession>
<evidence type="ECO:0000313" key="3">
    <source>
        <dbReference type="Proteomes" id="UP000799440"/>
    </source>
</evidence>
<dbReference type="PANTHER" id="PTHR24148">
    <property type="entry name" value="ANKYRIN REPEAT DOMAIN-CONTAINING PROTEIN 39 HOMOLOG-RELATED"/>
    <property type="match status" value="1"/>
</dbReference>
<keyword evidence="3" id="KW-1185">Reference proteome</keyword>
<proteinExistence type="predicted"/>
<gene>
    <name evidence="2" type="ORF">M011DRAFT_452308</name>
</gene>
<reference evidence="2" key="1">
    <citation type="journal article" date="2020" name="Stud. Mycol.">
        <title>101 Dothideomycetes genomes: a test case for predicting lifestyles and emergence of pathogens.</title>
        <authorList>
            <person name="Haridas S."/>
            <person name="Albert R."/>
            <person name="Binder M."/>
            <person name="Bloem J."/>
            <person name="Labutti K."/>
            <person name="Salamov A."/>
            <person name="Andreopoulos B."/>
            <person name="Baker S."/>
            <person name="Barry K."/>
            <person name="Bills G."/>
            <person name="Bluhm B."/>
            <person name="Cannon C."/>
            <person name="Castanera R."/>
            <person name="Culley D."/>
            <person name="Daum C."/>
            <person name="Ezra D."/>
            <person name="Gonzalez J."/>
            <person name="Henrissat B."/>
            <person name="Kuo A."/>
            <person name="Liang C."/>
            <person name="Lipzen A."/>
            <person name="Lutzoni F."/>
            <person name="Magnuson J."/>
            <person name="Mondo S."/>
            <person name="Nolan M."/>
            <person name="Ohm R."/>
            <person name="Pangilinan J."/>
            <person name="Park H.-J."/>
            <person name="Ramirez L."/>
            <person name="Alfaro M."/>
            <person name="Sun H."/>
            <person name="Tritt A."/>
            <person name="Yoshinaga Y."/>
            <person name="Zwiers L.-H."/>
            <person name="Turgeon B."/>
            <person name="Goodwin S."/>
            <person name="Spatafora J."/>
            <person name="Crous P."/>
            <person name="Grigoriev I."/>
        </authorList>
    </citation>
    <scope>NUCLEOTIDE SEQUENCE</scope>
    <source>
        <strain evidence="2">CBS 119925</strain>
    </source>
</reference>
<evidence type="ECO:0000313" key="2">
    <source>
        <dbReference type="EMBL" id="KAF2742962.1"/>
    </source>
</evidence>
<protein>
    <submittedName>
        <fullName evidence="2">HET-domain-containing protein</fullName>
    </submittedName>
</protein>
<feature type="domain" description="Heterokaryon incompatibility" evidence="1">
    <location>
        <begin position="140"/>
        <end position="295"/>
    </location>
</feature>
<dbReference type="AlphaFoldDB" id="A0A6A6UXF7"/>
<dbReference type="Pfam" id="PF26639">
    <property type="entry name" value="Het-6_barrel"/>
    <property type="match status" value="1"/>
</dbReference>
<dbReference type="InterPro" id="IPR052895">
    <property type="entry name" value="HetReg/Transcr_Mod"/>
</dbReference>
<evidence type="ECO:0000259" key="1">
    <source>
        <dbReference type="Pfam" id="PF06985"/>
    </source>
</evidence>
<sequence>MPFQLGILHAIRQALVWFYERAVVTTLKISVHFAGFLRPRFRYLPLQGNDLRVLKVYAPLTGQRDEPVRCSLEHVCMDEVTAEYKEWERETGHCSKSRPHTTRMAWVEHRNEIFEKENNRSPLTATRTQRKLHRYTWGDYVALSYCWGLGSGKHLRHIILNDRFIAVTENLEIALHTVRISNDIEFTMLWVDALCINQGDQEEKFFEIRRMKNIYGGAIGVFVHLGYADDDEEARLGRAVLQSIASKVADAIQRDRLDLLEHQVDATDKDQCRRMSALVKVLSRPYFRRLWILQELAMSEEASMMGYGHYKFRFSEVVMACKFVWHNLEWIVVMTGLSEDDYLNLNGCMWVIIFIQQLRTLSHQLEDASLGAGSLTYADFQTALNLSQNGLAMLPHDKVFGLTALLPSTVAENMKKFHDYRLPVKDVYIEFTKAMIEATGDLDVIFLKSPLQTMRPTWAVDWQFPVHKASLQHDWCNRGYRQFEKAYSNLQDMVTIGKRCRADASRNLGFKISNNTTLTVSAILIGTIDGIASHMPTTEQFSAFHPTLQPVYSNSPYEDEDAVRRALVHTLFANPKWGDQDPASLFQIPWILPQDYASMPLATTTLPEEMLDNIKRAAPLGWGFLFYYGIYSFFETVRRTLGPFLVAGKPFHEYFEHEIKEFDMRKDKIYLDVTVLVGGYVGRQLATLESGHLALAPMGIRRGDGVYVISGCSTPVALRKVTGGEEEGMFEVVGECYVDGFMEGEAMKGVDEGKYRIEEINLC</sequence>
<dbReference type="EMBL" id="MU006602">
    <property type="protein sequence ID" value="KAF2742962.1"/>
    <property type="molecule type" value="Genomic_DNA"/>
</dbReference>
<dbReference type="Proteomes" id="UP000799440">
    <property type="component" value="Unassembled WGS sequence"/>
</dbReference>
<dbReference type="Pfam" id="PF06985">
    <property type="entry name" value="HET"/>
    <property type="match status" value="1"/>
</dbReference>
<dbReference type="PANTHER" id="PTHR24148:SF82">
    <property type="entry name" value="HETEROKARYON INCOMPATIBILITY DOMAIN-CONTAINING PROTEIN"/>
    <property type="match status" value="1"/>
</dbReference>